<feature type="binding site" evidence="9">
    <location>
        <position position="77"/>
    </location>
    <ligand>
        <name>substrate</name>
    </ligand>
</feature>
<feature type="binding site" evidence="9">
    <location>
        <position position="102"/>
    </location>
    <ligand>
        <name>ATP</name>
        <dbReference type="ChEBI" id="CHEBI:30616"/>
    </ligand>
</feature>
<feature type="domain" description="Cytidyltransferase-like" evidence="10">
    <location>
        <begin position="10"/>
        <end position="137"/>
    </location>
</feature>
<comment type="cofactor">
    <cofactor evidence="9">
        <name>Mg(2+)</name>
        <dbReference type="ChEBI" id="CHEBI:18420"/>
    </cofactor>
</comment>
<feature type="site" description="Transition state stabilizer" evidence="9">
    <location>
        <position position="21"/>
    </location>
</feature>
<feature type="binding site" evidence="9">
    <location>
        <begin position="127"/>
        <end position="133"/>
    </location>
    <ligand>
        <name>ATP</name>
        <dbReference type="ChEBI" id="CHEBI:30616"/>
    </ligand>
</feature>
<keyword evidence="5 9" id="KW-0067">ATP-binding</keyword>
<evidence type="ECO:0000256" key="1">
    <source>
        <dbReference type="ARBA" id="ARBA00022490"/>
    </source>
</evidence>
<keyword evidence="3 9" id="KW-0548">Nucleotidyltransferase</keyword>
<evidence type="ECO:0000256" key="6">
    <source>
        <dbReference type="ARBA" id="ARBA00022842"/>
    </source>
</evidence>
<dbReference type="Gene3D" id="3.40.50.620">
    <property type="entry name" value="HUPs"/>
    <property type="match status" value="1"/>
</dbReference>
<dbReference type="Pfam" id="PF01467">
    <property type="entry name" value="CTP_transf_like"/>
    <property type="match status" value="1"/>
</dbReference>
<reference evidence="11 12" key="2">
    <citation type="submission" date="2019-08" db="EMBL/GenBank/DDBJ databases">
        <authorList>
            <person name="Henke P."/>
        </authorList>
    </citation>
    <scope>NUCLEOTIDE SEQUENCE [LARGE SCALE GENOMIC DNA]</scope>
    <source>
        <strain evidence="11">Phe10_nw2017</strain>
    </source>
</reference>
<dbReference type="PANTHER" id="PTHR21342">
    <property type="entry name" value="PHOSPHOPANTETHEINE ADENYLYLTRANSFERASE"/>
    <property type="match status" value="1"/>
</dbReference>
<feature type="binding site" evidence="9">
    <location>
        <begin position="13"/>
        <end position="14"/>
    </location>
    <ligand>
        <name>ATP</name>
        <dbReference type="ChEBI" id="CHEBI:30616"/>
    </ligand>
</feature>
<keyword evidence="12" id="KW-1185">Reference proteome</keyword>
<accession>A0A5C6M8P2</accession>
<dbReference type="InterPro" id="IPR014729">
    <property type="entry name" value="Rossmann-like_a/b/a_fold"/>
</dbReference>
<evidence type="ECO:0000259" key="10">
    <source>
        <dbReference type="Pfam" id="PF01467"/>
    </source>
</evidence>
<dbReference type="UniPathway" id="UPA00241">
    <property type="reaction ID" value="UER00355"/>
</dbReference>
<dbReference type="Proteomes" id="UP000321083">
    <property type="component" value="Unassembled WGS sequence"/>
</dbReference>
<dbReference type="AlphaFoldDB" id="A0A5C6M8P2"/>
<evidence type="ECO:0000256" key="2">
    <source>
        <dbReference type="ARBA" id="ARBA00022679"/>
    </source>
</evidence>
<keyword evidence="4 9" id="KW-0547">Nucleotide-binding</keyword>
<sequence length="173" mass="19230">MSSANSSACYVGSFDPMTLGHLDIIRRAARIFGQVTVGIGINPDKNALFSPGERLELCRAAVSGFRNVEVRGFDGLAVEFVRSCGSRILLRGVRTLSDIEAEFSMTLTNRVLDDEIESVFLMSDERFAHISSSLIRQIAKMTRERVRDRLKDFVPEPIIGPLIRRIQELEAAG</sequence>
<proteinExistence type="inferred from homology"/>
<evidence type="ECO:0000256" key="3">
    <source>
        <dbReference type="ARBA" id="ARBA00022695"/>
    </source>
</evidence>
<dbReference type="NCBIfam" id="TIGR01510">
    <property type="entry name" value="coaD_prev_kdtB"/>
    <property type="match status" value="1"/>
</dbReference>
<dbReference type="InterPro" id="IPR004821">
    <property type="entry name" value="Cyt_trans-like"/>
</dbReference>
<evidence type="ECO:0000313" key="12">
    <source>
        <dbReference type="Proteomes" id="UP000321083"/>
    </source>
</evidence>
<feature type="binding site" evidence="9">
    <location>
        <position position="21"/>
    </location>
    <ligand>
        <name>ATP</name>
        <dbReference type="ChEBI" id="CHEBI:30616"/>
    </ligand>
</feature>
<comment type="pathway">
    <text evidence="9">Cofactor biosynthesis; coenzyme A biosynthesis; CoA from (R)-pantothenate: step 4/5.</text>
</comment>
<dbReference type="EMBL" id="SRHE01000285">
    <property type="protein sequence ID" value="TWW09404.1"/>
    <property type="molecule type" value="Genomic_DNA"/>
</dbReference>
<dbReference type="NCBIfam" id="TIGR00125">
    <property type="entry name" value="cyt_tran_rel"/>
    <property type="match status" value="1"/>
</dbReference>
<dbReference type="GO" id="GO:0004595">
    <property type="term" value="F:pantetheine-phosphate adenylyltransferase activity"/>
    <property type="evidence" value="ECO:0007669"/>
    <property type="project" value="UniProtKB-UniRule"/>
</dbReference>
<dbReference type="EC" id="2.7.7.3" evidence="9"/>
<feature type="binding site" evidence="9">
    <location>
        <position position="45"/>
    </location>
    <ligand>
        <name>substrate</name>
    </ligand>
</feature>
<comment type="catalytic activity">
    <reaction evidence="8 9">
        <text>(R)-4'-phosphopantetheine + ATP + H(+) = 3'-dephospho-CoA + diphosphate</text>
        <dbReference type="Rhea" id="RHEA:19801"/>
        <dbReference type="ChEBI" id="CHEBI:15378"/>
        <dbReference type="ChEBI" id="CHEBI:30616"/>
        <dbReference type="ChEBI" id="CHEBI:33019"/>
        <dbReference type="ChEBI" id="CHEBI:57328"/>
        <dbReference type="ChEBI" id="CHEBI:61723"/>
        <dbReference type="EC" id="2.7.7.3"/>
    </reaction>
</comment>
<dbReference type="SUPFAM" id="SSF52374">
    <property type="entry name" value="Nucleotidylyl transferase"/>
    <property type="match status" value="1"/>
</dbReference>
<comment type="function">
    <text evidence="9">Reversibly transfers an adenylyl group from ATP to 4'-phosphopantetheine, yielding dephospho-CoA (dPCoA) and pyrophosphate.</text>
</comment>
<reference evidence="11 12" key="1">
    <citation type="submission" date="2019-08" db="EMBL/GenBank/DDBJ databases">
        <title>100 year-old enigma solved: identification of Planctomyces bekefii, the type genus and species of the phylum Planctomycetes.</title>
        <authorList>
            <person name="Svetlana D.N."/>
            <person name="Overmann J."/>
        </authorList>
    </citation>
    <scope>NUCLEOTIDE SEQUENCE [LARGE SCALE GENOMIC DNA]</scope>
    <source>
        <strain evidence="11">Phe10_nw2017</strain>
    </source>
</reference>
<keyword evidence="6 9" id="KW-0460">Magnesium</keyword>
<dbReference type="PANTHER" id="PTHR21342:SF1">
    <property type="entry name" value="PHOSPHOPANTETHEINE ADENYLYLTRANSFERASE"/>
    <property type="match status" value="1"/>
</dbReference>
<gene>
    <name evidence="9 11" type="primary">coaD</name>
    <name evidence="11" type="ORF">E3A20_14690</name>
</gene>
<dbReference type="GO" id="GO:0005524">
    <property type="term" value="F:ATP binding"/>
    <property type="evidence" value="ECO:0007669"/>
    <property type="project" value="UniProtKB-KW"/>
</dbReference>
<dbReference type="PRINTS" id="PR01020">
    <property type="entry name" value="LPSBIOSNTHSS"/>
</dbReference>
<organism evidence="11 12">
    <name type="scientific">Planctomyces bekefii</name>
    <dbReference type="NCBI Taxonomy" id="1653850"/>
    <lineage>
        <taxon>Bacteria</taxon>
        <taxon>Pseudomonadati</taxon>
        <taxon>Planctomycetota</taxon>
        <taxon>Planctomycetia</taxon>
        <taxon>Planctomycetales</taxon>
        <taxon>Planctomycetaceae</taxon>
        <taxon>Planctomyces</taxon>
    </lineage>
</organism>
<evidence type="ECO:0000313" key="11">
    <source>
        <dbReference type="EMBL" id="TWW09404.1"/>
    </source>
</evidence>
<comment type="subcellular location">
    <subcellularLocation>
        <location evidence="9">Cytoplasm</location>
    </subcellularLocation>
</comment>
<comment type="caution">
    <text evidence="11">The sequence shown here is derived from an EMBL/GenBank/DDBJ whole genome shotgun (WGS) entry which is preliminary data.</text>
</comment>
<dbReference type="HAMAP" id="MF_00151">
    <property type="entry name" value="PPAT_bact"/>
    <property type="match status" value="1"/>
</dbReference>
<evidence type="ECO:0000256" key="7">
    <source>
        <dbReference type="ARBA" id="ARBA00022993"/>
    </source>
</evidence>
<dbReference type="InterPro" id="IPR001980">
    <property type="entry name" value="PPAT"/>
</dbReference>
<dbReference type="GO" id="GO:0005737">
    <property type="term" value="C:cytoplasm"/>
    <property type="evidence" value="ECO:0007669"/>
    <property type="project" value="UniProtKB-SubCell"/>
</dbReference>
<name>A0A5C6M8P2_9PLAN</name>
<comment type="subunit">
    <text evidence="9">Homohexamer.</text>
</comment>
<protein>
    <recommendedName>
        <fullName evidence="9">Phosphopantetheine adenylyltransferase</fullName>
        <ecNumber evidence="9">2.7.7.3</ecNumber>
    </recommendedName>
    <alternativeName>
        <fullName evidence="9">Dephospho-CoA pyrophosphorylase</fullName>
    </alternativeName>
    <alternativeName>
        <fullName evidence="9">Pantetheine-phosphate adenylyltransferase</fullName>
        <shortName evidence="9">PPAT</shortName>
    </alternativeName>
</protein>
<keyword evidence="2 9" id="KW-0808">Transferase</keyword>
<dbReference type="GO" id="GO:0015937">
    <property type="term" value="P:coenzyme A biosynthetic process"/>
    <property type="evidence" value="ECO:0007669"/>
    <property type="project" value="UniProtKB-UniRule"/>
</dbReference>
<keyword evidence="7 9" id="KW-0173">Coenzyme A biosynthesis</keyword>
<evidence type="ECO:0000256" key="4">
    <source>
        <dbReference type="ARBA" id="ARBA00022741"/>
    </source>
</evidence>
<evidence type="ECO:0000256" key="8">
    <source>
        <dbReference type="ARBA" id="ARBA00029346"/>
    </source>
</evidence>
<feature type="binding site" evidence="9">
    <location>
        <position position="13"/>
    </location>
    <ligand>
        <name>substrate</name>
    </ligand>
</feature>
<comment type="similarity">
    <text evidence="9">Belongs to the bacterial CoaD family.</text>
</comment>
<evidence type="ECO:0000256" key="9">
    <source>
        <dbReference type="HAMAP-Rule" id="MF_00151"/>
    </source>
</evidence>
<feature type="binding site" evidence="9">
    <location>
        <position position="91"/>
    </location>
    <ligand>
        <name>substrate</name>
    </ligand>
</feature>
<feature type="binding site" evidence="9">
    <location>
        <begin position="92"/>
        <end position="94"/>
    </location>
    <ligand>
        <name>ATP</name>
        <dbReference type="ChEBI" id="CHEBI:30616"/>
    </ligand>
</feature>
<evidence type="ECO:0000256" key="5">
    <source>
        <dbReference type="ARBA" id="ARBA00022840"/>
    </source>
</evidence>
<keyword evidence="1 9" id="KW-0963">Cytoplasm</keyword>